<keyword evidence="6 8" id="KW-1133">Transmembrane helix</keyword>
<feature type="transmembrane region" description="Helical" evidence="8">
    <location>
        <begin position="39"/>
        <end position="61"/>
    </location>
</feature>
<dbReference type="GO" id="GO:0015105">
    <property type="term" value="F:arsenite transmembrane transporter activity"/>
    <property type="evidence" value="ECO:0007669"/>
    <property type="project" value="TreeGrafter"/>
</dbReference>
<evidence type="ECO:0000313" key="9">
    <source>
        <dbReference type="EMBL" id="SHH30551.1"/>
    </source>
</evidence>
<evidence type="ECO:0000256" key="6">
    <source>
        <dbReference type="ARBA" id="ARBA00022989"/>
    </source>
</evidence>
<protein>
    <submittedName>
        <fullName evidence="9">Arsenite efflux pump ArsB, ACR3 family</fullName>
    </submittedName>
</protein>
<dbReference type="GO" id="GO:0015297">
    <property type="term" value="F:antiporter activity"/>
    <property type="evidence" value="ECO:0007669"/>
    <property type="project" value="InterPro"/>
</dbReference>
<evidence type="ECO:0000256" key="5">
    <source>
        <dbReference type="ARBA" id="ARBA00022692"/>
    </source>
</evidence>
<dbReference type="GO" id="GO:0005886">
    <property type="term" value="C:plasma membrane"/>
    <property type="evidence" value="ECO:0007669"/>
    <property type="project" value="UniProtKB-SubCell"/>
</dbReference>
<keyword evidence="4" id="KW-1003">Cell membrane</keyword>
<evidence type="ECO:0000256" key="8">
    <source>
        <dbReference type="SAM" id="Phobius"/>
    </source>
</evidence>
<gene>
    <name evidence="9" type="ORF">SAMN02745124_00032</name>
</gene>
<feature type="transmembrane region" description="Helical" evidence="8">
    <location>
        <begin position="136"/>
        <end position="154"/>
    </location>
</feature>
<proteinExistence type="inferred from homology"/>
<sequence length="337" mass="36822">MIKLLRILQKNLVWAIPIAMVLGLVGGGFLFDAAPLKTFIIPITFVMVYPMMATLQVRSIFSGHDLRLQVTTQVINFLLVPLVVYGLGRLFLQGEEMKYGLWAVGLFLIGVLPASGMTISWTGFAGGNKEAATKMLVFGLIIGALAAPVYTRVFMGATVHVDMLHMFQQICLFVFVPLIAGLLTQRYLVKKHGAKAWAEVYKPLFPPFSALGVTMIAFVAMALKAKTILADPSDLLVIAAPLVVFYLLNYVVLSVIGKLFFTREDAIAMVFGVVMRDLSIALAIAMTAFGRDGSTIALLIALAYVFQIQSAAWYIRLVPWIFGQAPAKKQVAVAVSR</sequence>
<evidence type="ECO:0000256" key="1">
    <source>
        <dbReference type="ARBA" id="ARBA00004651"/>
    </source>
</evidence>
<organism evidence="9 10">
    <name type="scientific">Desulfofustis glycolicus DSM 9705</name>
    <dbReference type="NCBI Taxonomy" id="1121409"/>
    <lineage>
        <taxon>Bacteria</taxon>
        <taxon>Pseudomonadati</taxon>
        <taxon>Thermodesulfobacteriota</taxon>
        <taxon>Desulfobulbia</taxon>
        <taxon>Desulfobulbales</taxon>
        <taxon>Desulfocapsaceae</taxon>
        <taxon>Desulfofustis</taxon>
    </lineage>
</organism>
<feature type="transmembrane region" description="Helical" evidence="8">
    <location>
        <begin position="68"/>
        <end position="87"/>
    </location>
</feature>
<keyword evidence="3" id="KW-0813">Transport</keyword>
<dbReference type="Gene3D" id="1.20.1530.20">
    <property type="match status" value="1"/>
</dbReference>
<evidence type="ECO:0000256" key="4">
    <source>
        <dbReference type="ARBA" id="ARBA00022475"/>
    </source>
</evidence>
<feature type="transmembrane region" description="Helical" evidence="8">
    <location>
        <begin position="166"/>
        <end position="183"/>
    </location>
</feature>
<dbReference type="GO" id="GO:0015104">
    <property type="term" value="F:antimonite transmembrane transporter activity"/>
    <property type="evidence" value="ECO:0007669"/>
    <property type="project" value="TreeGrafter"/>
</dbReference>
<keyword evidence="5 8" id="KW-0812">Transmembrane</keyword>
<feature type="transmembrane region" description="Helical" evidence="8">
    <location>
        <begin position="235"/>
        <end position="256"/>
    </location>
</feature>
<feature type="transmembrane region" description="Helical" evidence="8">
    <location>
        <begin position="99"/>
        <end position="124"/>
    </location>
</feature>
<dbReference type="PANTHER" id="PTHR43057">
    <property type="entry name" value="ARSENITE EFFLUX TRANSPORTER"/>
    <property type="match status" value="1"/>
</dbReference>
<feature type="transmembrane region" description="Helical" evidence="8">
    <location>
        <begin position="12"/>
        <end position="33"/>
    </location>
</feature>
<dbReference type="PANTHER" id="PTHR43057:SF1">
    <property type="entry name" value="ARSENICAL-RESISTANCE PROTEIN 3"/>
    <property type="match status" value="1"/>
</dbReference>
<name>A0A1M5RWL0_9BACT</name>
<keyword evidence="10" id="KW-1185">Reference proteome</keyword>
<evidence type="ECO:0000313" key="10">
    <source>
        <dbReference type="Proteomes" id="UP000184139"/>
    </source>
</evidence>
<dbReference type="RefSeq" id="WP_073372813.1">
    <property type="nucleotide sequence ID" value="NZ_FQXS01000001.1"/>
</dbReference>
<dbReference type="EMBL" id="FQXS01000001">
    <property type="protein sequence ID" value="SHH30551.1"/>
    <property type="molecule type" value="Genomic_DNA"/>
</dbReference>
<evidence type="ECO:0000256" key="3">
    <source>
        <dbReference type="ARBA" id="ARBA00022448"/>
    </source>
</evidence>
<reference evidence="9 10" key="1">
    <citation type="submission" date="2016-11" db="EMBL/GenBank/DDBJ databases">
        <authorList>
            <person name="Jaros S."/>
            <person name="Januszkiewicz K."/>
            <person name="Wedrychowicz H."/>
        </authorList>
    </citation>
    <scope>NUCLEOTIDE SEQUENCE [LARGE SCALE GENOMIC DNA]</scope>
    <source>
        <strain evidence="9 10">DSM 9705</strain>
    </source>
</reference>
<dbReference type="STRING" id="1121409.SAMN02745124_00032"/>
<dbReference type="InterPro" id="IPR004706">
    <property type="entry name" value="Arsenical-R_Acr3"/>
</dbReference>
<feature type="transmembrane region" description="Helical" evidence="8">
    <location>
        <begin position="295"/>
        <end position="315"/>
    </location>
</feature>
<comment type="subcellular location">
    <subcellularLocation>
        <location evidence="1">Cell membrane</location>
        <topology evidence="1">Multi-pass membrane protein</topology>
    </subcellularLocation>
</comment>
<dbReference type="OrthoDB" id="1551454at2"/>
<keyword evidence="7 8" id="KW-0472">Membrane</keyword>
<feature type="transmembrane region" description="Helical" evidence="8">
    <location>
        <begin position="204"/>
        <end position="223"/>
    </location>
</feature>
<dbReference type="InterPro" id="IPR002657">
    <property type="entry name" value="BilAc:Na_symport/Acr3"/>
</dbReference>
<dbReference type="InterPro" id="IPR038770">
    <property type="entry name" value="Na+/solute_symporter_sf"/>
</dbReference>
<dbReference type="AlphaFoldDB" id="A0A1M5RWL0"/>
<feature type="transmembrane region" description="Helical" evidence="8">
    <location>
        <begin position="268"/>
        <end position="289"/>
    </location>
</feature>
<dbReference type="Pfam" id="PF01758">
    <property type="entry name" value="SBF"/>
    <property type="match status" value="1"/>
</dbReference>
<evidence type="ECO:0000256" key="2">
    <source>
        <dbReference type="ARBA" id="ARBA00010110"/>
    </source>
</evidence>
<dbReference type="Proteomes" id="UP000184139">
    <property type="component" value="Unassembled WGS sequence"/>
</dbReference>
<evidence type="ECO:0000256" key="7">
    <source>
        <dbReference type="ARBA" id="ARBA00023136"/>
    </source>
</evidence>
<comment type="similarity">
    <text evidence="2">Belongs to the arsenical resistance-3 (ACR3) (TC 2.A.59) family.</text>
</comment>
<accession>A0A1M5RWL0</accession>